<accession>A0A2L1CCP2</accession>
<evidence type="ECO:0000313" key="6">
    <source>
        <dbReference type="Proteomes" id="UP000567099"/>
    </source>
</evidence>
<dbReference type="SUPFAM" id="SSF102114">
    <property type="entry name" value="Radical SAM enzymes"/>
    <property type="match status" value="1"/>
</dbReference>
<dbReference type="EMBL" id="JACDUO010000001">
    <property type="protein sequence ID" value="MBA2863605.1"/>
    <property type="molecule type" value="Genomic_DNA"/>
</dbReference>
<dbReference type="GO" id="GO:0103039">
    <property type="term" value="F:protein methylthiotransferase activity"/>
    <property type="evidence" value="ECO:0007669"/>
    <property type="project" value="UniProtKB-EC"/>
</dbReference>
<dbReference type="EMBL" id="JACHED010000001">
    <property type="protein sequence ID" value="MBB6496389.1"/>
    <property type="molecule type" value="Genomic_DNA"/>
</dbReference>
<dbReference type="InterPro" id="IPR058240">
    <property type="entry name" value="rSAM_sf"/>
</dbReference>
<feature type="domain" description="Radical SAM core" evidence="1">
    <location>
        <begin position="163"/>
        <end position="384"/>
    </location>
</feature>
<dbReference type="InterPro" id="IPR007197">
    <property type="entry name" value="rSAM"/>
</dbReference>
<dbReference type="AlphaFoldDB" id="A0A2L1CCP2"/>
<dbReference type="Proteomes" id="UP000239462">
    <property type="component" value="Chromosome"/>
</dbReference>
<protein>
    <submittedName>
        <fullName evidence="3">Radical SAM superfamily enzyme YgiQ (UPF0313 family)</fullName>
    </submittedName>
    <submittedName>
        <fullName evidence="2">Ribosomal protein S12 methylthiotransferase RimO</fullName>
        <ecNumber evidence="2">2.8.4.4</ecNumber>
    </submittedName>
</protein>
<evidence type="ECO:0000313" key="4">
    <source>
        <dbReference type="EMBL" id="MBB6496389.1"/>
    </source>
</evidence>
<dbReference type="GeneID" id="36102805"/>
<dbReference type="KEGG" id="mmad:MMJJ_17220"/>
<dbReference type="InterPro" id="IPR006638">
    <property type="entry name" value="Elp3/MiaA/NifB-like_rSAM"/>
</dbReference>
<reference evidence="5" key="1">
    <citation type="journal article" date="2018" name="Genome Announc.">
        <title>Complete Genome Sequence of the Methanococcus maripaludis Type Strain JJ (DSM 2067), a Model for Selenoprotein Synthesis in Archaea.</title>
        <authorList>
            <person name="Poehlein A."/>
            <person name="Heym D."/>
            <person name="Quitzke V."/>
            <person name="Fersch J."/>
            <person name="Daniel R."/>
            <person name="Rother M."/>
        </authorList>
    </citation>
    <scope>NUCLEOTIDE SEQUENCE [LARGE SCALE GENOMIC DNA]</scope>
    <source>
        <strain evidence="5">DSM 2067</strain>
    </source>
</reference>
<keyword evidence="2" id="KW-0808">Transferase</keyword>
<dbReference type="CDD" id="cd01335">
    <property type="entry name" value="Radical_SAM"/>
    <property type="match status" value="1"/>
</dbReference>
<dbReference type="SFLD" id="SFLDS00029">
    <property type="entry name" value="Radical_SAM"/>
    <property type="match status" value="1"/>
</dbReference>
<dbReference type="GO" id="GO:0051536">
    <property type="term" value="F:iron-sulfur cluster binding"/>
    <property type="evidence" value="ECO:0007669"/>
    <property type="project" value="InterPro"/>
</dbReference>
<evidence type="ECO:0000313" key="7">
    <source>
        <dbReference type="Proteomes" id="UP000590564"/>
    </source>
</evidence>
<evidence type="ECO:0000313" key="5">
    <source>
        <dbReference type="Proteomes" id="UP000239462"/>
    </source>
</evidence>
<dbReference type="SFLD" id="SFLDG01082">
    <property type="entry name" value="B12-binding_domain_containing"/>
    <property type="match status" value="1"/>
</dbReference>
<dbReference type="Gene3D" id="3.80.30.20">
    <property type="entry name" value="tm_1862 like domain"/>
    <property type="match status" value="1"/>
</dbReference>
<dbReference type="Gene3D" id="3.40.50.280">
    <property type="entry name" value="Cobalamin-binding domain"/>
    <property type="match status" value="1"/>
</dbReference>
<reference evidence="2" key="2">
    <citation type="submission" date="2018-02" db="EMBL/GenBank/DDBJ databases">
        <title>Complete genome sequence of the Methanococcus maripaludis type strain JJ (DSM 2067), a model for selenoprotein synthesis in Archaea.</title>
        <authorList>
            <person name="Poehlein A."/>
            <person name="Heym D."/>
            <person name="Quitzke V."/>
            <person name="Fersch J."/>
            <person name="Daniel R."/>
            <person name="Rother M."/>
        </authorList>
    </citation>
    <scope>NUCLEOTIDE SEQUENCE [LARGE SCALE GENOMIC DNA]</scope>
    <source>
        <strain evidence="2">DSM 2067</strain>
    </source>
</reference>
<proteinExistence type="predicted"/>
<evidence type="ECO:0000259" key="1">
    <source>
        <dbReference type="PROSITE" id="PS51918"/>
    </source>
</evidence>
<gene>
    <name evidence="2" type="primary">rimO</name>
    <name evidence="3" type="ORF">HNP94_000605</name>
    <name evidence="4" type="ORF">HNP96_000410</name>
    <name evidence="2" type="ORF">MMJJ_17220</name>
</gene>
<dbReference type="EC" id="2.8.4.4" evidence="2"/>
<dbReference type="InterPro" id="IPR023404">
    <property type="entry name" value="rSAM_horseshoe"/>
</dbReference>
<organism evidence="2 5">
    <name type="scientific">Methanococcus maripaludis</name>
    <name type="common">Methanococcus deltae</name>
    <dbReference type="NCBI Taxonomy" id="39152"/>
    <lineage>
        <taxon>Archaea</taxon>
        <taxon>Methanobacteriati</taxon>
        <taxon>Methanobacteriota</taxon>
        <taxon>Methanomada group</taxon>
        <taxon>Methanococci</taxon>
        <taxon>Methanococcales</taxon>
        <taxon>Methanococcaceae</taxon>
        <taxon>Methanococcus</taxon>
    </lineage>
</organism>
<reference evidence="3 6" key="3">
    <citation type="submission" date="2020-07" db="EMBL/GenBank/DDBJ databases">
        <title>Genomic Encyclopedia of Type Strains, Phase IV (KMG-V): Genome sequencing to study the core and pangenomes of soil and plant-associated prokaryotes.</title>
        <authorList>
            <person name="Whitman W."/>
        </authorList>
    </citation>
    <scope>NUCLEOTIDE SEQUENCE [LARGE SCALE GENOMIC DNA]</scope>
    <source>
        <strain evidence="3 6">C13</strain>
        <strain evidence="4 7">D1</strain>
    </source>
</reference>
<dbReference type="Proteomes" id="UP000590564">
    <property type="component" value="Unassembled WGS sequence"/>
</dbReference>
<evidence type="ECO:0000313" key="2">
    <source>
        <dbReference type="EMBL" id="AVB77093.1"/>
    </source>
</evidence>
<evidence type="ECO:0000313" key="3">
    <source>
        <dbReference type="EMBL" id="MBA2863605.1"/>
    </source>
</evidence>
<dbReference type="RefSeq" id="WP_104838452.1">
    <property type="nucleotide sequence ID" value="NZ_CP026606.1"/>
</dbReference>
<keyword evidence="2" id="KW-0689">Ribosomal protein</keyword>
<dbReference type="PANTHER" id="PTHR42731">
    <property type="entry name" value="SLL1084 PROTEIN"/>
    <property type="match status" value="1"/>
</dbReference>
<dbReference type="Pfam" id="PF19864">
    <property type="entry name" value="Radical_SAM_N2"/>
    <property type="match status" value="1"/>
</dbReference>
<dbReference type="Proteomes" id="UP000567099">
    <property type="component" value="Unassembled WGS sequence"/>
</dbReference>
<name>A0A2L1CCP2_METMI</name>
<dbReference type="GO" id="GO:0005840">
    <property type="term" value="C:ribosome"/>
    <property type="evidence" value="ECO:0007669"/>
    <property type="project" value="UniProtKB-KW"/>
</dbReference>
<dbReference type="PANTHER" id="PTHR42731:SF1">
    <property type="entry name" value="RADICAL SAM DOMAIN PROTEIN"/>
    <property type="match status" value="1"/>
</dbReference>
<dbReference type="SMART" id="SM00729">
    <property type="entry name" value="Elp3"/>
    <property type="match status" value="1"/>
</dbReference>
<dbReference type="EMBL" id="CP026606">
    <property type="protein sequence ID" value="AVB77093.1"/>
    <property type="molecule type" value="Genomic_DNA"/>
</dbReference>
<dbReference type="PROSITE" id="PS51918">
    <property type="entry name" value="RADICAL_SAM"/>
    <property type="match status" value="1"/>
</dbReference>
<sequence length="438" mass="49419">MAIKNVSIVYPNKFGGGIACLAVHVLTGHLNKYSDISANAYFIENYSKIKNNDAILITLQYENDYFNVVKIVKELKAQNPNAIFIAGGPCAISNPLTIQEFFDAFVVGEIEGTDTMYQLINGNFEIPGVYVPKNYNNEKIKRIYPKKLGIDDYPIAQVTHESGAYGKAYLLEIGRGCIRNCKFCMAKCIYAPPRYRKIEDLKYLVDEGLKNTDADKVSLIAPSVSDYKYVLDLCAHISEKNVLISPSSLRADTITDELLDFLNLKTLTIAPEAGSEVLRKKIDKGVTEENILNAVDIAKTHGISTVKLYYMVGFPDESEDDIEEIINLTKKIKDNVRKVDVSINPMVPKPHTPFEDFEFDMDSKTKIKYIEKSLRKIKVSVDFEKFNSMVAQTVLARGGSELSKVLNESRNTIELIKNVDLDNYINKIEEKPWDFIEI</sequence>
<dbReference type="InterPro" id="IPR045784">
    <property type="entry name" value="Radical_SAM_N2"/>
</dbReference>
<dbReference type="Pfam" id="PF04055">
    <property type="entry name" value="Radical_SAM"/>
    <property type="match status" value="1"/>
</dbReference>
<keyword evidence="2" id="KW-0687">Ribonucleoprotein</keyword>